<comment type="subcellular location">
    <subcellularLocation>
        <location evidence="1">Membrane</location>
    </subcellularLocation>
</comment>
<keyword evidence="3 6" id="KW-0812">Transmembrane</keyword>
<keyword evidence="5 6" id="KW-0472">Membrane</keyword>
<feature type="transmembrane region" description="Helical" evidence="6">
    <location>
        <begin position="12"/>
        <end position="34"/>
    </location>
</feature>
<proteinExistence type="inferred from homology"/>
<evidence type="ECO:0000256" key="6">
    <source>
        <dbReference type="SAM" id="Phobius"/>
    </source>
</evidence>
<name>A0A834FWN2_RHOSS</name>
<reference evidence="7" key="1">
    <citation type="submission" date="2019-11" db="EMBL/GenBank/DDBJ databases">
        <authorList>
            <person name="Liu Y."/>
            <person name="Hou J."/>
            <person name="Li T.-Q."/>
            <person name="Guan C.-H."/>
            <person name="Wu X."/>
            <person name="Wu H.-Z."/>
            <person name="Ling F."/>
            <person name="Zhang R."/>
            <person name="Shi X.-G."/>
            <person name="Ren J.-P."/>
            <person name="Chen E.-F."/>
            <person name="Sun J.-M."/>
        </authorList>
    </citation>
    <scope>NUCLEOTIDE SEQUENCE</scope>
    <source>
        <strain evidence="7">Adult_tree_wgs_1</strain>
        <tissue evidence="7">Leaves</tissue>
    </source>
</reference>
<dbReference type="InterPro" id="IPR044991">
    <property type="entry name" value="TET_plant"/>
</dbReference>
<sequence length="251" mass="28505">MAREISPATRSRVLFTLVAVASTIPVFFSGYYLAKTIILFIRGNSDGTHPHLETELGFTIFAFVLFLLGSIAIVSRVKPLQVICITTLVITVVLILAGTVAIESSGAYYQLEEYPRWAKNFILNDIDWGGFQRYMIREKICEKPGGKNELFLQGGCCSPPTYCGYREMNKTWIVPKSGEYYQDNNCMMWSNDDDKLCYNCNTCKAAYLINYVHGWNTILFFMFIALVIWIGCFNFTFGANNENNQGRQQTV</sequence>
<keyword evidence="8" id="KW-1185">Reference proteome</keyword>
<dbReference type="PANTHER" id="PTHR32191">
    <property type="entry name" value="TETRASPANIN-8-RELATED"/>
    <property type="match status" value="1"/>
</dbReference>
<dbReference type="AlphaFoldDB" id="A0A834FWN2"/>
<keyword evidence="4 6" id="KW-1133">Transmembrane helix</keyword>
<dbReference type="OrthoDB" id="672773at2759"/>
<evidence type="ECO:0008006" key="9">
    <source>
        <dbReference type="Google" id="ProtNLM"/>
    </source>
</evidence>
<feature type="transmembrane region" description="Helical" evidence="6">
    <location>
        <begin position="82"/>
        <end position="102"/>
    </location>
</feature>
<gene>
    <name evidence="7" type="ORF">RHSIM_RhsimUnG0049500</name>
</gene>
<organism evidence="7 8">
    <name type="scientific">Rhododendron simsii</name>
    <name type="common">Sims's rhododendron</name>
    <dbReference type="NCBI Taxonomy" id="118357"/>
    <lineage>
        <taxon>Eukaryota</taxon>
        <taxon>Viridiplantae</taxon>
        <taxon>Streptophyta</taxon>
        <taxon>Embryophyta</taxon>
        <taxon>Tracheophyta</taxon>
        <taxon>Spermatophyta</taxon>
        <taxon>Magnoliopsida</taxon>
        <taxon>eudicotyledons</taxon>
        <taxon>Gunneridae</taxon>
        <taxon>Pentapetalae</taxon>
        <taxon>asterids</taxon>
        <taxon>Ericales</taxon>
        <taxon>Ericaceae</taxon>
        <taxon>Ericoideae</taxon>
        <taxon>Rhodoreae</taxon>
        <taxon>Rhododendron</taxon>
    </lineage>
</organism>
<accession>A0A834FWN2</accession>
<evidence type="ECO:0000256" key="5">
    <source>
        <dbReference type="ARBA" id="ARBA00023136"/>
    </source>
</evidence>
<evidence type="ECO:0000256" key="2">
    <source>
        <dbReference type="ARBA" id="ARBA00006840"/>
    </source>
</evidence>
<evidence type="ECO:0000256" key="1">
    <source>
        <dbReference type="ARBA" id="ARBA00004370"/>
    </source>
</evidence>
<protein>
    <recommendedName>
        <fullName evidence="9">Tetraspanin/Peripherin</fullName>
    </recommendedName>
</protein>
<dbReference type="EMBL" id="WJXA01000128">
    <property type="protein sequence ID" value="KAF7115702.1"/>
    <property type="molecule type" value="Genomic_DNA"/>
</dbReference>
<dbReference type="Proteomes" id="UP000626092">
    <property type="component" value="Unassembled WGS sequence"/>
</dbReference>
<feature type="transmembrane region" description="Helical" evidence="6">
    <location>
        <begin position="218"/>
        <end position="237"/>
    </location>
</feature>
<feature type="transmembrane region" description="Helical" evidence="6">
    <location>
        <begin position="54"/>
        <end position="75"/>
    </location>
</feature>
<dbReference type="GO" id="GO:0016020">
    <property type="term" value="C:membrane"/>
    <property type="evidence" value="ECO:0007669"/>
    <property type="project" value="UniProtKB-SubCell"/>
</dbReference>
<dbReference type="GO" id="GO:0009734">
    <property type="term" value="P:auxin-activated signaling pathway"/>
    <property type="evidence" value="ECO:0007669"/>
    <property type="project" value="InterPro"/>
</dbReference>
<evidence type="ECO:0000313" key="7">
    <source>
        <dbReference type="EMBL" id="KAF7115702.1"/>
    </source>
</evidence>
<evidence type="ECO:0000313" key="8">
    <source>
        <dbReference type="Proteomes" id="UP000626092"/>
    </source>
</evidence>
<evidence type="ECO:0000256" key="3">
    <source>
        <dbReference type="ARBA" id="ARBA00022692"/>
    </source>
</evidence>
<evidence type="ECO:0000256" key="4">
    <source>
        <dbReference type="ARBA" id="ARBA00022989"/>
    </source>
</evidence>
<comment type="similarity">
    <text evidence="2">Belongs to the tetraspanin (TM4SF) family.</text>
</comment>
<comment type="caution">
    <text evidence="7">The sequence shown here is derived from an EMBL/GenBank/DDBJ whole genome shotgun (WGS) entry which is preliminary data.</text>
</comment>